<comment type="subcellular location">
    <subcellularLocation>
        <location evidence="1">Cell membrane</location>
        <topology evidence="1">Multi-pass membrane protein</topology>
    </subcellularLocation>
</comment>
<feature type="transmembrane region" description="Helical" evidence="6">
    <location>
        <begin position="48"/>
        <end position="69"/>
    </location>
</feature>
<proteinExistence type="predicted"/>
<keyword evidence="5 6" id="KW-0472">Membrane</keyword>
<evidence type="ECO:0000256" key="4">
    <source>
        <dbReference type="ARBA" id="ARBA00022989"/>
    </source>
</evidence>
<feature type="transmembrane region" description="Helical" evidence="6">
    <location>
        <begin position="107"/>
        <end position="126"/>
    </location>
</feature>
<dbReference type="Proteomes" id="UP000767291">
    <property type="component" value="Unassembled WGS sequence"/>
</dbReference>
<dbReference type="InterPro" id="IPR003740">
    <property type="entry name" value="YitT"/>
</dbReference>
<gene>
    <name evidence="7" type="ORF">J2Z43_000679</name>
</gene>
<evidence type="ECO:0000313" key="7">
    <source>
        <dbReference type="EMBL" id="MBP1854289.1"/>
    </source>
</evidence>
<protein>
    <submittedName>
        <fullName evidence="7">Uncharacterized membrane-anchored protein YitT (DUF2179 family)</fullName>
    </submittedName>
</protein>
<dbReference type="EMBL" id="JAGGJX010000001">
    <property type="protein sequence ID" value="MBP1854289.1"/>
    <property type="molecule type" value="Genomic_DNA"/>
</dbReference>
<feature type="transmembrane region" description="Helical" evidence="6">
    <location>
        <begin position="9"/>
        <end position="28"/>
    </location>
</feature>
<dbReference type="InterPro" id="IPR051461">
    <property type="entry name" value="UPF0750_membrane"/>
</dbReference>
<sequence length="205" mass="22310">MISRTNMERILLIFIGSSILAFGVYNFYYLNNITEGGVLGLLLLLKNLFNIEPSIANVVIDIALLLVGYKFFGKKFFIYSIIASVSFSVLYYCFEIIGPIVPRFDSMLLSTIFAGTTVGIGVGLIVKAGCAAGGDDAIALVISKTTSLGLGKIYLIADISILLLSLLYLSAFNVFYSIIAVTISSKIIDLIYYHGKNLEIELKAS</sequence>
<evidence type="ECO:0000256" key="6">
    <source>
        <dbReference type="SAM" id="Phobius"/>
    </source>
</evidence>
<name>A0ABS4E8M8_9FIRM</name>
<keyword evidence="2" id="KW-1003">Cell membrane</keyword>
<evidence type="ECO:0000256" key="1">
    <source>
        <dbReference type="ARBA" id="ARBA00004651"/>
    </source>
</evidence>
<reference evidence="7 8" key="1">
    <citation type="submission" date="2021-03" db="EMBL/GenBank/DDBJ databases">
        <title>Genomic Encyclopedia of Type Strains, Phase IV (KMG-IV): sequencing the most valuable type-strain genomes for metagenomic binning, comparative biology and taxonomic classification.</title>
        <authorList>
            <person name="Goeker M."/>
        </authorList>
    </citation>
    <scope>NUCLEOTIDE SEQUENCE [LARGE SCALE GENOMIC DNA]</scope>
    <source>
        <strain evidence="7 8">DSM 1289</strain>
    </source>
</reference>
<dbReference type="Pfam" id="PF02588">
    <property type="entry name" value="YitT_membrane"/>
    <property type="match status" value="1"/>
</dbReference>
<evidence type="ECO:0000256" key="2">
    <source>
        <dbReference type="ARBA" id="ARBA00022475"/>
    </source>
</evidence>
<evidence type="ECO:0000256" key="5">
    <source>
        <dbReference type="ARBA" id="ARBA00023136"/>
    </source>
</evidence>
<organism evidence="7 8">
    <name type="scientific">Metaclostridioides mangenotii</name>
    <dbReference type="NCBI Taxonomy" id="1540"/>
    <lineage>
        <taxon>Bacteria</taxon>
        <taxon>Bacillati</taxon>
        <taxon>Bacillota</taxon>
        <taxon>Clostridia</taxon>
        <taxon>Peptostreptococcales</taxon>
        <taxon>Peptostreptococcaceae</taxon>
        <taxon>Metaclostridioides</taxon>
    </lineage>
</organism>
<feature type="transmembrane region" description="Helical" evidence="6">
    <location>
        <begin position="76"/>
        <end position="101"/>
    </location>
</feature>
<evidence type="ECO:0000313" key="8">
    <source>
        <dbReference type="Proteomes" id="UP000767291"/>
    </source>
</evidence>
<evidence type="ECO:0000256" key="3">
    <source>
        <dbReference type="ARBA" id="ARBA00022692"/>
    </source>
</evidence>
<dbReference type="RefSeq" id="WP_209455830.1">
    <property type="nucleotide sequence ID" value="NZ_BAAACS010000017.1"/>
</dbReference>
<dbReference type="PANTHER" id="PTHR33545:SF10">
    <property type="entry name" value="UPF0750 MEMBRANE PROTEIN YPJC"/>
    <property type="match status" value="1"/>
</dbReference>
<dbReference type="PANTHER" id="PTHR33545">
    <property type="entry name" value="UPF0750 MEMBRANE PROTEIN YITT-RELATED"/>
    <property type="match status" value="1"/>
</dbReference>
<comment type="caution">
    <text evidence="7">The sequence shown here is derived from an EMBL/GenBank/DDBJ whole genome shotgun (WGS) entry which is preliminary data.</text>
</comment>
<keyword evidence="3 6" id="KW-0812">Transmembrane</keyword>
<keyword evidence="8" id="KW-1185">Reference proteome</keyword>
<accession>A0ABS4E8M8</accession>
<keyword evidence="4 6" id="KW-1133">Transmembrane helix</keyword>